<organism evidence="1 2">
    <name type="scientific">Knufia obscura</name>
    <dbReference type="NCBI Taxonomy" id="1635080"/>
    <lineage>
        <taxon>Eukaryota</taxon>
        <taxon>Fungi</taxon>
        <taxon>Dikarya</taxon>
        <taxon>Ascomycota</taxon>
        <taxon>Pezizomycotina</taxon>
        <taxon>Eurotiomycetes</taxon>
        <taxon>Chaetothyriomycetidae</taxon>
        <taxon>Chaetothyriales</taxon>
        <taxon>Trichomeriaceae</taxon>
        <taxon>Knufia</taxon>
    </lineage>
</organism>
<protein>
    <recommendedName>
        <fullName evidence="3">F-box domain-containing protein</fullName>
    </recommendedName>
</protein>
<accession>A0ABR0RPE3</accession>
<evidence type="ECO:0000313" key="2">
    <source>
        <dbReference type="Proteomes" id="UP001334248"/>
    </source>
</evidence>
<name>A0ABR0RPE3_9EURO</name>
<proteinExistence type="predicted"/>
<comment type="caution">
    <text evidence="1">The sequence shown here is derived from an EMBL/GenBank/DDBJ whole genome shotgun (WGS) entry which is preliminary data.</text>
</comment>
<dbReference type="EMBL" id="JAVHJV010000006">
    <property type="protein sequence ID" value="KAK5942170.1"/>
    <property type="molecule type" value="Genomic_DNA"/>
</dbReference>
<reference evidence="1 2" key="1">
    <citation type="journal article" date="2023" name="Res Sq">
        <title>Genomic and morphological characterization of Knufia obscura isolated from the Mars 2020 spacecraft assembly facility.</title>
        <authorList>
            <person name="Chander A.M."/>
            <person name="Teixeira M.M."/>
            <person name="Singh N.K."/>
            <person name="Williams M.P."/>
            <person name="Parker C.W."/>
            <person name="Leo P."/>
            <person name="Stajich J.E."/>
            <person name="Torok T."/>
            <person name="Tighe S."/>
            <person name="Mason C.E."/>
            <person name="Venkateswaran K."/>
        </authorList>
    </citation>
    <scope>NUCLEOTIDE SEQUENCE [LARGE SCALE GENOMIC DNA]</scope>
    <source>
        <strain evidence="1 2">CCFEE 5817</strain>
    </source>
</reference>
<dbReference type="GeneID" id="89999574"/>
<dbReference type="Proteomes" id="UP001334248">
    <property type="component" value="Unassembled WGS sequence"/>
</dbReference>
<gene>
    <name evidence="1" type="ORF">PMZ80_006125</name>
</gene>
<keyword evidence="2" id="KW-1185">Reference proteome</keyword>
<sequence>MSLLNLPQELRNEIYNDLFPSGTSITFTVNGCYTPNEQLQYLELGLFALHPYLSILHVCSQLRQEILSTLADNIYGILVITTAINFAKLPSTVMAMTKELYFKALPMDGTDPRHYASRFPRIVRIIAGTVINGMLDALYDFYEEGEGLFNSREEGCKRVAEHYFAKYFNSSQLYYPERFRTVGEVVSILTPVNLQELHHMPPVLIKARFINTRVAHTYLYCSGISAEYDVAARKVVRTAPAYFYRDKRVAPMLGLGPRGIRLPEAWIEFGLNQDQELKELLCEAHAKKSLKADGNTIAGAIPPGINLGWEPLEKTSRLWCRHPPVATQVS</sequence>
<evidence type="ECO:0000313" key="1">
    <source>
        <dbReference type="EMBL" id="KAK5942170.1"/>
    </source>
</evidence>
<evidence type="ECO:0008006" key="3">
    <source>
        <dbReference type="Google" id="ProtNLM"/>
    </source>
</evidence>
<dbReference type="RefSeq" id="XP_064730260.1">
    <property type="nucleotide sequence ID" value="XM_064874538.1"/>
</dbReference>